<sequence length="134" mass="13927">MVGFRVGGVYAPAVIVVVDVDVVAQLDVALRGNPALAGVEVRRGRAGVGAGELGAGEVVTFLATDVTLPLVLNAIYDFFKARRRSRPAERARVVLTRTDLPDGTRRTEMTLDGPAEAVVAAVRAALSEASDVGG</sequence>
<dbReference type="Proteomes" id="UP001500620">
    <property type="component" value="Unassembled WGS sequence"/>
</dbReference>
<organism evidence="1 2">
    <name type="scientific">Dactylosporangium darangshiense</name>
    <dbReference type="NCBI Taxonomy" id="579108"/>
    <lineage>
        <taxon>Bacteria</taxon>
        <taxon>Bacillati</taxon>
        <taxon>Actinomycetota</taxon>
        <taxon>Actinomycetes</taxon>
        <taxon>Micromonosporales</taxon>
        <taxon>Micromonosporaceae</taxon>
        <taxon>Dactylosporangium</taxon>
    </lineage>
</organism>
<reference evidence="2" key="1">
    <citation type="journal article" date="2019" name="Int. J. Syst. Evol. Microbiol.">
        <title>The Global Catalogue of Microorganisms (GCM) 10K type strain sequencing project: providing services to taxonomists for standard genome sequencing and annotation.</title>
        <authorList>
            <consortium name="The Broad Institute Genomics Platform"/>
            <consortium name="The Broad Institute Genome Sequencing Center for Infectious Disease"/>
            <person name="Wu L."/>
            <person name="Ma J."/>
        </authorList>
    </citation>
    <scope>NUCLEOTIDE SEQUENCE [LARGE SCALE GENOMIC DNA]</scope>
    <source>
        <strain evidence="2">JCM 17441</strain>
    </source>
</reference>
<evidence type="ECO:0000313" key="1">
    <source>
        <dbReference type="EMBL" id="GAA4263028.1"/>
    </source>
</evidence>
<proteinExistence type="predicted"/>
<protein>
    <submittedName>
        <fullName evidence="1">Uncharacterized protein</fullName>
    </submittedName>
</protein>
<dbReference type="EMBL" id="BAABAT010000060">
    <property type="protein sequence ID" value="GAA4263028.1"/>
    <property type="molecule type" value="Genomic_DNA"/>
</dbReference>
<accession>A0ABP8DSU2</accession>
<keyword evidence="2" id="KW-1185">Reference proteome</keyword>
<comment type="caution">
    <text evidence="1">The sequence shown here is derived from an EMBL/GenBank/DDBJ whole genome shotgun (WGS) entry which is preliminary data.</text>
</comment>
<name>A0ABP8DSU2_9ACTN</name>
<evidence type="ECO:0000313" key="2">
    <source>
        <dbReference type="Proteomes" id="UP001500620"/>
    </source>
</evidence>
<gene>
    <name evidence="1" type="ORF">GCM10022255_103860</name>
</gene>